<organism evidence="8 9">
    <name type="scientific">Equus asinus</name>
    <name type="common">Donkey</name>
    <name type="synonym">Equus africanus asinus</name>
    <dbReference type="NCBI Taxonomy" id="9793"/>
    <lineage>
        <taxon>Eukaryota</taxon>
        <taxon>Metazoa</taxon>
        <taxon>Chordata</taxon>
        <taxon>Craniata</taxon>
        <taxon>Vertebrata</taxon>
        <taxon>Euteleostomi</taxon>
        <taxon>Mammalia</taxon>
        <taxon>Eutheria</taxon>
        <taxon>Laurasiatheria</taxon>
        <taxon>Perissodactyla</taxon>
        <taxon>Equidae</taxon>
        <taxon>Equus</taxon>
    </lineage>
</organism>
<comment type="similarity">
    <text evidence="6">Belongs to the membrane-bound acyltransferase family. HHAT subfamily.</text>
</comment>
<feature type="transmembrane region" description="Helical" evidence="7">
    <location>
        <begin position="178"/>
        <end position="201"/>
    </location>
</feature>
<dbReference type="AlphaFoldDB" id="A0A9L0KBT6"/>
<reference evidence="8" key="3">
    <citation type="submission" date="2025-09" db="UniProtKB">
        <authorList>
            <consortium name="Ensembl"/>
        </authorList>
    </citation>
    <scope>IDENTIFICATION</scope>
</reference>
<feature type="transmembrane region" description="Helical" evidence="7">
    <location>
        <begin position="362"/>
        <end position="382"/>
    </location>
</feature>
<dbReference type="InterPro" id="IPR051085">
    <property type="entry name" value="MB_O-acyltransferase"/>
</dbReference>
<keyword evidence="9" id="KW-1185">Reference proteome</keyword>
<feature type="transmembrane region" description="Helical" evidence="7">
    <location>
        <begin position="221"/>
        <end position="244"/>
    </location>
</feature>
<comment type="subcellular location">
    <subcellularLocation>
        <location evidence="1">Endoplasmic reticulum membrane</location>
        <topology evidence="1">Multi-pass membrane protein</topology>
    </subcellularLocation>
</comment>
<dbReference type="PANTHER" id="PTHR13285:SF20">
    <property type="entry name" value="PROTEIN-CYSTEINE N-PALMITOYLTRANSFERASE HHAT"/>
    <property type="match status" value="1"/>
</dbReference>
<keyword evidence="4 7" id="KW-1133">Transmembrane helix</keyword>
<evidence type="ECO:0000256" key="2">
    <source>
        <dbReference type="ARBA" id="ARBA00022692"/>
    </source>
</evidence>
<dbReference type="Proteomes" id="UP000694387">
    <property type="component" value="Chromosome 25"/>
</dbReference>
<name>A0A9L0KBT6_EQUAS</name>
<proteinExistence type="inferred from homology"/>
<sequence length="428" mass="49830">MLPRWELALYLLASLGFHFYSFYEVYKVSREHEEELDQEFELETDTLFGGLKKDPTDFEWSFWMEWGKQRLVWLLLGHVAVSQMAHLLARKRGWYQTENEYYLLQFTLTVRCLCYTSFSLEFCWRQLPAEHTSYSFPWMVAYVFYYPVFHNGPILSFPEFIRQMQQQEHCSLKANLPILVLGLGRLLCSWWLAELMVHLMYMHAIYSSTPLLGAVSSWTLGGLALAQVLFFYVKYLVLFGVPALLMRLDGLTPPPLPRCVSTMFSFTGMWRYFDVGLHNFLIRYVYIPVGGSQHGLLGTLFSTAMTFAFVSYWHGGYDYLWCWAALNWLGVTVENGVRRLVETPCIQHSLAQFFSPQARRRFHAALASCSTSILILSNLVFLGGNQVGKIYWNRIFIQGWPWVTLSVLGFLYCYSHVGIAWAQTYSMD</sequence>
<evidence type="ECO:0000256" key="5">
    <source>
        <dbReference type="ARBA" id="ARBA00023136"/>
    </source>
</evidence>
<keyword evidence="2 7" id="KW-0812">Transmembrane</keyword>
<evidence type="ECO:0000256" key="1">
    <source>
        <dbReference type="ARBA" id="ARBA00004477"/>
    </source>
</evidence>
<dbReference type="PANTHER" id="PTHR13285">
    <property type="entry name" value="ACYLTRANSFERASE"/>
    <property type="match status" value="1"/>
</dbReference>
<reference evidence="8 9" key="1">
    <citation type="journal article" date="2020" name="Nat. Commun.">
        <title>Donkey genomes provide new insights into domestication and selection for coat color.</title>
        <authorList>
            <person name="Wang"/>
            <person name="C."/>
            <person name="Li"/>
            <person name="H."/>
            <person name="Guo"/>
            <person name="Y."/>
            <person name="Huang"/>
            <person name="J."/>
            <person name="Sun"/>
            <person name="Y."/>
            <person name="Min"/>
            <person name="J."/>
            <person name="Wang"/>
            <person name="J."/>
            <person name="Fang"/>
            <person name="X."/>
            <person name="Zhao"/>
            <person name="Z."/>
            <person name="Wang"/>
            <person name="S."/>
            <person name="Zhang"/>
            <person name="Y."/>
            <person name="Liu"/>
            <person name="Q."/>
            <person name="Jiang"/>
            <person name="Q."/>
            <person name="Wang"/>
            <person name="X."/>
            <person name="Guo"/>
            <person name="Y."/>
            <person name="Yang"/>
            <person name="C."/>
            <person name="Wang"/>
            <person name="Y."/>
            <person name="Tian"/>
            <person name="F."/>
            <person name="Zhuang"/>
            <person name="G."/>
            <person name="Fan"/>
            <person name="Y."/>
            <person name="Gao"/>
            <person name="Q."/>
            <person name="Li"/>
            <person name="Y."/>
            <person name="Ju"/>
            <person name="Z."/>
            <person name="Li"/>
            <person name="J."/>
            <person name="Li"/>
            <person name="R."/>
            <person name="Hou"/>
            <person name="M."/>
            <person name="Yang"/>
            <person name="G."/>
            <person name="Liu"/>
            <person name="G."/>
            <person name="Liu"/>
            <person name="W."/>
            <person name="Guo"/>
            <person name="J."/>
            <person name="Pan"/>
            <person name="S."/>
            <person name="Fan"/>
            <person name="G."/>
            <person name="Zhang"/>
            <person name="W."/>
            <person name="Zhang"/>
            <person name="R."/>
            <person name="Yu"/>
            <person name="J."/>
            <person name="Zhang"/>
            <person name="X."/>
            <person name="Yin"/>
            <person name="Q."/>
            <person name="Ji"/>
            <person name="C."/>
            <person name="Jin"/>
            <person name="Y."/>
            <person name="Yue"/>
            <person name="G."/>
            <person name="Liu"/>
            <person name="M."/>
            <person name="Xu"/>
            <person name="J."/>
            <person name="Liu"/>
            <person name="S."/>
            <person name="Jordana"/>
            <person name="J."/>
            <person name="Noce"/>
            <person name="A."/>
            <person name="Amills"/>
            <person name="M."/>
            <person name="Wu"/>
            <person name="D.D."/>
            <person name="Li"/>
            <person name="S."/>
            <person name="Zhou"/>
            <person name="X. and Zhong"/>
            <person name="J."/>
        </authorList>
    </citation>
    <scope>NUCLEOTIDE SEQUENCE [LARGE SCALE GENOMIC DNA]</scope>
</reference>
<protein>
    <submittedName>
        <fullName evidence="8">Hedgehog acyltransferase</fullName>
    </submittedName>
</protein>
<keyword evidence="5 7" id="KW-0472">Membrane</keyword>
<feature type="transmembrane region" description="Helical" evidence="7">
    <location>
        <begin position="402"/>
        <end position="422"/>
    </location>
</feature>
<evidence type="ECO:0000256" key="6">
    <source>
        <dbReference type="ARBA" id="ARBA00038268"/>
    </source>
</evidence>
<keyword evidence="3" id="KW-0256">Endoplasmic reticulum</keyword>
<feature type="transmembrane region" description="Helical" evidence="7">
    <location>
        <begin position="7"/>
        <end position="23"/>
    </location>
</feature>
<dbReference type="GO" id="GO:0016409">
    <property type="term" value="F:palmitoyltransferase activity"/>
    <property type="evidence" value="ECO:0007669"/>
    <property type="project" value="TreeGrafter"/>
</dbReference>
<feature type="transmembrane region" description="Helical" evidence="7">
    <location>
        <begin position="101"/>
        <end position="118"/>
    </location>
</feature>
<feature type="transmembrane region" description="Helical" evidence="7">
    <location>
        <begin position="138"/>
        <end position="157"/>
    </location>
</feature>
<evidence type="ECO:0000313" key="9">
    <source>
        <dbReference type="Proteomes" id="UP000694387"/>
    </source>
</evidence>
<accession>A0A9L0KBT6</accession>
<gene>
    <name evidence="8" type="primary">HHAT</name>
</gene>
<dbReference type="GO" id="GO:0005789">
    <property type="term" value="C:endoplasmic reticulum membrane"/>
    <property type="evidence" value="ECO:0007669"/>
    <property type="project" value="UniProtKB-SubCell"/>
</dbReference>
<dbReference type="InterPro" id="IPR004299">
    <property type="entry name" value="MBOAT_fam"/>
</dbReference>
<evidence type="ECO:0000256" key="4">
    <source>
        <dbReference type="ARBA" id="ARBA00022989"/>
    </source>
</evidence>
<feature type="transmembrane region" description="Helical" evidence="7">
    <location>
        <begin position="71"/>
        <end position="89"/>
    </location>
</feature>
<reference evidence="8" key="2">
    <citation type="submission" date="2025-08" db="UniProtKB">
        <authorList>
            <consortium name="Ensembl"/>
        </authorList>
    </citation>
    <scope>IDENTIFICATION</scope>
</reference>
<evidence type="ECO:0000313" key="8">
    <source>
        <dbReference type="Ensembl" id="ENSEASP00005062840.1"/>
    </source>
</evidence>
<evidence type="ECO:0000256" key="3">
    <source>
        <dbReference type="ARBA" id="ARBA00022824"/>
    </source>
</evidence>
<dbReference type="Pfam" id="PF03062">
    <property type="entry name" value="MBOAT"/>
    <property type="match status" value="1"/>
</dbReference>
<evidence type="ECO:0000256" key="7">
    <source>
        <dbReference type="SAM" id="Phobius"/>
    </source>
</evidence>
<dbReference type="GeneTree" id="ENSGT00530000063629"/>
<dbReference type="Ensembl" id="ENSEAST00005064234.1">
    <property type="protein sequence ID" value="ENSEASP00005062840.1"/>
    <property type="gene ID" value="ENSEASG00005002714.2"/>
</dbReference>